<keyword evidence="6" id="KW-0028">Amino-acid biosynthesis</keyword>
<dbReference type="Gene3D" id="3.10.20.340">
    <property type="entry name" value="ArgJ beta chain, C-terminal domain"/>
    <property type="match status" value="1"/>
</dbReference>
<feature type="binding site" evidence="6">
    <location>
        <position position="173"/>
    </location>
    <ligand>
        <name>substrate</name>
    </ligand>
</feature>
<evidence type="ECO:0000256" key="6">
    <source>
        <dbReference type="HAMAP-Rule" id="MF_01106"/>
    </source>
</evidence>
<dbReference type="HAMAP" id="MF_01106">
    <property type="entry name" value="ArgJ"/>
    <property type="match status" value="1"/>
</dbReference>
<dbReference type="InterPro" id="IPR042195">
    <property type="entry name" value="ArgJ_beta_C"/>
</dbReference>
<keyword evidence="6" id="KW-0963">Cytoplasm</keyword>
<dbReference type="CDD" id="cd02152">
    <property type="entry name" value="OAT"/>
    <property type="match status" value="1"/>
</dbReference>
<feature type="binding site" evidence="6">
    <location>
        <position position="290"/>
    </location>
    <ligand>
        <name>substrate</name>
    </ligand>
</feature>
<reference evidence="7 8" key="1">
    <citation type="submission" date="2020-02" db="EMBL/GenBank/DDBJ databases">
        <title>Complete genome sequence of the novel Campylobacter species Candidatus Campylobacter infans.</title>
        <authorList>
            <person name="Duim B."/>
            <person name="Zomer A."/>
            <person name="van der Graaf L."/>
            <person name="Wagenaar J."/>
        </authorList>
    </citation>
    <scope>NUCLEOTIDE SEQUENCE [LARGE SCALE GENOMIC DNA]</scope>
    <source>
        <strain evidence="7 8">19S00001</strain>
    </source>
</reference>
<dbReference type="Pfam" id="PF01960">
    <property type="entry name" value="ArgJ"/>
    <property type="match status" value="1"/>
</dbReference>
<dbReference type="RefSeq" id="WP_179975652.1">
    <property type="nucleotide sequence ID" value="NZ_CP049075.1"/>
</dbReference>
<dbReference type="GO" id="GO:0006526">
    <property type="term" value="P:L-arginine biosynthetic process"/>
    <property type="evidence" value="ECO:0007669"/>
    <property type="project" value="UniProtKB-UniRule"/>
</dbReference>
<evidence type="ECO:0000256" key="2">
    <source>
        <dbReference type="ARBA" id="ARBA00011475"/>
    </source>
</evidence>
<keyword evidence="6" id="KW-0511">Multifunctional enzyme</keyword>
<dbReference type="AlphaFoldDB" id="A0A7H9CLD0"/>
<comment type="pathway">
    <text evidence="6">Amino-acid biosynthesis; L-arginine biosynthesis; N(2)-acetyl-L-ornithine from L-glutamate: step 1/4.</text>
</comment>
<keyword evidence="6" id="KW-0055">Arginine biosynthesis</keyword>
<accession>A0A7H9CLD0</accession>
<dbReference type="KEGG" id="cinf:CINF_0541"/>
<feature type="binding site" evidence="6">
    <location>
        <position position="200"/>
    </location>
    <ligand>
        <name>substrate</name>
    </ligand>
</feature>
<dbReference type="InterPro" id="IPR002813">
    <property type="entry name" value="Arg_biosynth_ArgJ"/>
</dbReference>
<dbReference type="InterPro" id="IPR016117">
    <property type="entry name" value="ArgJ-like_dom_sf"/>
</dbReference>
<dbReference type="Proteomes" id="UP000509414">
    <property type="component" value="Chromosome"/>
</dbReference>
<comment type="catalytic activity">
    <reaction evidence="6">
        <text>L-glutamate + acetyl-CoA = N-acetyl-L-glutamate + CoA + H(+)</text>
        <dbReference type="Rhea" id="RHEA:24292"/>
        <dbReference type="ChEBI" id="CHEBI:15378"/>
        <dbReference type="ChEBI" id="CHEBI:29985"/>
        <dbReference type="ChEBI" id="CHEBI:44337"/>
        <dbReference type="ChEBI" id="CHEBI:57287"/>
        <dbReference type="ChEBI" id="CHEBI:57288"/>
        <dbReference type="EC" id="2.3.1.1"/>
    </reaction>
</comment>
<keyword evidence="5 6" id="KW-0012">Acyltransferase</keyword>
<protein>
    <recommendedName>
        <fullName evidence="6">Arginine biosynthesis bifunctional protein ArgJ</fullName>
    </recommendedName>
    <domain>
        <recommendedName>
            <fullName evidence="6">Glutamate N-acetyltransferase</fullName>
            <ecNumber evidence="6">2.3.1.35</ecNumber>
        </recommendedName>
        <alternativeName>
            <fullName evidence="6">Ornithine acetyltransferase</fullName>
            <shortName evidence="6">OATase</shortName>
        </alternativeName>
        <alternativeName>
            <fullName evidence="6">Ornithine transacetylase</fullName>
        </alternativeName>
    </domain>
    <domain>
        <recommendedName>
            <fullName evidence="6">Amino-acid acetyltransferase</fullName>
            <ecNumber evidence="6">2.3.1.1</ecNumber>
        </recommendedName>
        <alternativeName>
            <fullName evidence="6">N-acetylglutamate synthase</fullName>
            <shortName evidence="6">AGSase</shortName>
        </alternativeName>
    </domain>
    <component>
        <recommendedName>
            <fullName evidence="6">Arginine biosynthesis bifunctional protein ArgJ alpha chain</fullName>
        </recommendedName>
    </component>
    <component>
        <recommendedName>
            <fullName evidence="6">Arginine biosynthesis bifunctional protein ArgJ beta chain</fullName>
        </recommendedName>
    </component>
</protein>
<dbReference type="PANTHER" id="PTHR23100">
    <property type="entry name" value="ARGININE BIOSYNTHESIS BIFUNCTIONAL PROTEIN ARGJ"/>
    <property type="match status" value="1"/>
</dbReference>
<dbReference type="PANTHER" id="PTHR23100:SF0">
    <property type="entry name" value="ARGININE BIOSYNTHESIS BIFUNCTIONAL PROTEIN ARGJ, MITOCHONDRIAL"/>
    <property type="match status" value="1"/>
</dbReference>
<feature type="chain" id="PRO_5029061771" description="Arginine biosynthesis bifunctional protein ArgJ beta chain" evidence="6">
    <location>
        <begin position="211"/>
        <end position="419"/>
    </location>
</feature>
<evidence type="ECO:0000313" key="7">
    <source>
        <dbReference type="EMBL" id="QLI05064.1"/>
    </source>
</evidence>
<evidence type="ECO:0000256" key="5">
    <source>
        <dbReference type="ARBA" id="ARBA00023315"/>
    </source>
</evidence>
<dbReference type="GO" id="GO:0006592">
    <property type="term" value="P:ornithine biosynthetic process"/>
    <property type="evidence" value="ECO:0007669"/>
    <property type="project" value="TreeGrafter"/>
</dbReference>
<comment type="subunit">
    <text evidence="2 6">Heterotetramer of two alpha and two beta chains.</text>
</comment>
<sequence>MFKIISLKNGLENVAGFSFDGLSAGFKKDGQNDLGFIRASQNASLWARFTRNKFKAAPIRHFEKTFNLNLDSIQNTSQKNADFYKNELHTNFILLNSKNANAMTGKAGIDDIDEIFKALKSLPNFNNFTLVNPLMSSTGVIGYRLDKEKIICAARNFNLNAQNSDALARAIMTTDRFKKEIALKVELEDGTSFNIACICKGAGMINPALATMLCFILTDAPIPNEDAHELLECAIEQSFNAISVDGDTSTNDTIMLLSSKQAKGYDKEAFGFALNQICLQMALNLVKDGEGSTKVVAFEIQNAATKEEAKQAALALANSLLVKTALFGCDPNWGRIASTIGASGINCDENKLSIYYDDVLVYNAQNPQLDEIREKAAHEIMLKDSYKIICDIGTGIACYKAYGCDLGHEYVSINADYRS</sequence>
<evidence type="ECO:0000256" key="3">
    <source>
        <dbReference type="ARBA" id="ARBA00022679"/>
    </source>
</evidence>
<comment type="subcellular location">
    <subcellularLocation>
        <location evidence="6">Cytoplasm</location>
    </subcellularLocation>
</comment>
<feature type="binding site" evidence="6">
    <location>
        <position position="414"/>
    </location>
    <ligand>
        <name>substrate</name>
    </ligand>
</feature>
<dbReference type="GO" id="GO:0004358">
    <property type="term" value="F:L-glutamate N-acetyltransferase activity, acting on acetyl-L-ornithine as donor"/>
    <property type="evidence" value="ECO:0007669"/>
    <property type="project" value="UniProtKB-UniRule"/>
</dbReference>
<comment type="function">
    <text evidence="6">Catalyzes two activities which are involved in the cyclic version of arginine biosynthesis: the synthesis of N-acetylglutamate from glutamate and acetyl-CoA as the acetyl donor, and of ornithine by transacetylation between N(2)-acetylornithine and glutamate.</text>
</comment>
<gene>
    <name evidence="6 7" type="primary">argJ</name>
    <name evidence="7" type="ORF">CINF_0541</name>
</gene>
<feature type="site" description="Involved in the stabilization of negative charge on the oxyanion by the formation of the oxyanion hole" evidence="6">
    <location>
        <position position="139"/>
    </location>
</feature>
<proteinExistence type="inferred from homology"/>
<comment type="similarity">
    <text evidence="1 6">Belongs to the ArgJ family.</text>
</comment>
<keyword evidence="3 6" id="KW-0808">Transferase</keyword>
<dbReference type="EC" id="2.3.1.1" evidence="6"/>
<comment type="pathway">
    <text evidence="6">Amino-acid biosynthesis; L-arginine biosynthesis; L-ornithine and N-acetyl-L-glutamate from L-glutamate and N(2)-acetyl-L-ornithine (cyclic): step 1/1.</text>
</comment>
<feature type="active site" description="Nucleophile" evidence="6">
    <location>
        <position position="211"/>
    </location>
</feature>
<dbReference type="NCBIfam" id="NF003802">
    <property type="entry name" value="PRK05388.1"/>
    <property type="match status" value="1"/>
</dbReference>
<dbReference type="GO" id="GO:0005737">
    <property type="term" value="C:cytoplasm"/>
    <property type="evidence" value="ECO:0007669"/>
    <property type="project" value="UniProtKB-SubCell"/>
</dbReference>
<keyword evidence="8" id="KW-1185">Reference proteome</keyword>
<comment type="catalytic activity">
    <reaction evidence="6">
        <text>N(2)-acetyl-L-ornithine + L-glutamate = N-acetyl-L-glutamate + L-ornithine</text>
        <dbReference type="Rhea" id="RHEA:15349"/>
        <dbReference type="ChEBI" id="CHEBI:29985"/>
        <dbReference type="ChEBI" id="CHEBI:44337"/>
        <dbReference type="ChEBI" id="CHEBI:46911"/>
        <dbReference type="ChEBI" id="CHEBI:57805"/>
        <dbReference type="EC" id="2.3.1.35"/>
    </reaction>
</comment>
<organism evidence="7 8">
    <name type="scientific">Candidatus Campylobacter infans</name>
    <dbReference type="NCBI Taxonomy" id="2561898"/>
    <lineage>
        <taxon>Bacteria</taxon>
        <taxon>Pseudomonadati</taxon>
        <taxon>Campylobacterota</taxon>
        <taxon>Epsilonproteobacteria</taxon>
        <taxon>Campylobacterales</taxon>
        <taxon>Campylobacteraceae</taxon>
        <taxon>Campylobacter</taxon>
    </lineage>
</organism>
<dbReference type="EMBL" id="CP049075">
    <property type="protein sequence ID" value="QLI05064.1"/>
    <property type="molecule type" value="Genomic_DNA"/>
</dbReference>
<dbReference type="SUPFAM" id="SSF56266">
    <property type="entry name" value="DmpA/ArgJ-like"/>
    <property type="match status" value="1"/>
</dbReference>
<name>A0A7H9CLD0_9BACT</name>
<dbReference type="UniPathway" id="UPA00068">
    <property type="reaction ID" value="UER00106"/>
</dbReference>
<dbReference type="EC" id="2.3.1.35" evidence="6"/>
<feature type="chain" id="PRO_5029061772" description="Arginine biosynthesis bifunctional protein ArgJ alpha chain" evidence="6">
    <location>
        <begin position="1"/>
        <end position="210"/>
    </location>
</feature>
<evidence type="ECO:0000313" key="8">
    <source>
        <dbReference type="Proteomes" id="UP000509414"/>
    </source>
</evidence>
<feature type="site" description="Cleavage; by autolysis" evidence="6">
    <location>
        <begin position="210"/>
        <end position="211"/>
    </location>
</feature>
<keyword evidence="4 6" id="KW-0068">Autocatalytic cleavage</keyword>
<evidence type="ECO:0000256" key="1">
    <source>
        <dbReference type="ARBA" id="ARBA00006774"/>
    </source>
</evidence>
<dbReference type="NCBIfam" id="TIGR00120">
    <property type="entry name" value="ArgJ"/>
    <property type="match status" value="1"/>
</dbReference>
<dbReference type="Gene3D" id="3.60.70.12">
    <property type="entry name" value="L-amino peptidase D-ALA esterase/amidase"/>
    <property type="match status" value="1"/>
</dbReference>
<feature type="binding site" evidence="6">
    <location>
        <position position="419"/>
    </location>
    <ligand>
        <name>substrate</name>
    </ligand>
</feature>
<evidence type="ECO:0000256" key="4">
    <source>
        <dbReference type="ARBA" id="ARBA00022813"/>
    </source>
</evidence>
<dbReference type="GO" id="GO:0004042">
    <property type="term" value="F:L-glutamate N-acetyltransferase activity"/>
    <property type="evidence" value="ECO:0007669"/>
    <property type="project" value="UniProtKB-UniRule"/>
</dbReference>
<feature type="site" description="Involved in the stabilization of negative charge on the oxyanion by the formation of the oxyanion hole" evidence="6">
    <location>
        <position position="138"/>
    </location>
</feature>
<feature type="binding site" evidence="6">
    <location>
        <position position="211"/>
    </location>
    <ligand>
        <name>substrate</name>
    </ligand>
</feature>